<reference evidence="10 11" key="1">
    <citation type="submission" date="2015-11" db="EMBL/GenBank/DDBJ databases">
        <title>Genomic analysis of 38 Legionella species identifies large and diverse effector repertoires.</title>
        <authorList>
            <person name="Burstein D."/>
            <person name="Amaro F."/>
            <person name="Zusman T."/>
            <person name="Lifshitz Z."/>
            <person name="Cohen O."/>
            <person name="Gilbert J.A."/>
            <person name="Pupko T."/>
            <person name="Shuman H.A."/>
            <person name="Segal G."/>
        </authorList>
    </citation>
    <scope>NUCLEOTIDE SEQUENCE [LARGE SCALE GENOMIC DNA]</scope>
    <source>
        <strain evidence="10 11">Oak Ridge-10</strain>
    </source>
</reference>
<evidence type="ECO:0000256" key="2">
    <source>
        <dbReference type="ARBA" id="ARBA00005745"/>
    </source>
</evidence>
<evidence type="ECO:0000256" key="7">
    <source>
        <dbReference type="ARBA" id="ARBA00023136"/>
    </source>
</evidence>
<dbReference type="Pfam" id="PF00482">
    <property type="entry name" value="T2SSF"/>
    <property type="match status" value="2"/>
</dbReference>
<evidence type="ECO:0000256" key="8">
    <source>
        <dbReference type="SAM" id="Phobius"/>
    </source>
</evidence>
<feature type="transmembrane region" description="Helical" evidence="8">
    <location>
        <begin position="380"/>
        <end position="401"/>
    </location>
</feature>
<dbReference type="RefSeq" id="WP_035895921.1">
    <property type="nucleotide sequence ID" value="NZ_LCUA01000014.1"/>
</dbReference>
<evidence type="ECO:0000256" key="6">
    <source>
        <dbReference type="ARBA" id="ARBA00022989"/>
    </source>
</evidence>
<dbReference type="FunFam" id="1.20.81.30:FF:000001">
    <property type="entry name" value="Type II secretion system protein F"/>
    <property type="match status" value="2"/>
</dbReference>
<dbReference type="PANTHER" id="PTHR30012:SF4">
    <property type="entry name" value="MSHA BIOGENESIS PROTEIN MSHG"/>
    <property type="match status" value="1"/>
</dbReference>
<keyword evidence="5 8" id="KW-0812">Transmembrane</keyword>
<dbReference type="InterPro" id="IPR003004">
    <property type="entry name" value="GspF/PilC"/>
</dbReference>
<dbReference type="Gene3D" id="1.20.81.30">
    <property type="entry name" value="Type II secretion system (T2SS), domain F"/>
    <property type="match status" value="2"/>
</dbReference>
<sequence length="408" mass="45550">MPEFQYSARDRQGKSVSGKRIALSAEELAGQLQSESLIPIEIIQAVKKTEKKPVTWKIPQFFKPHVPLDELQMLCRQMYTVLKAGVPIGIAVARLAETTRNKTLSDALQTILTSLNEGHSLSISLSQFPTIFSSFFVNLVKVGENTGRLDQVFLHLAQYLELETDTKKKIKAALRYPILVFVAALVALLVINAFVIPAFAEMFKSFQGTLPFMTRLLIATSDFILNYWYLLLAVLFLLTAGFRFYVKTPIGELQWAKLQLKIPIVGWLIHRIILARFTRLYALVLRAGLTAVDGIELVGDSTGNAFVAQKIKTIASLVGRGNSISNSIAQTHLFPPLVLQMITLGEESGSIDDLLDDVAEFYQREISYDLVRLSDAIEPIMLVIMGVMVLILALGVFMPMWQMASQIR</sequence>
<evidence type="ECO:0000313" key="10">
    <source>
        <dbReference type="EMBL" id="KTD38380.1"/>
    </source>
</evidence>
<feature type="transmembrane region" description="Helical" evidence="8">
    <location>
        <begin position="176"/>
        <end position="200"/>
    </location>
</feature>
<dbReference type="PRINTS" id="PR00812">
    <property type="entry name" value="BCTERIALGSPF"/>
</dbReference>
<dbReference type="GO" id="GO:0005886">
    <property type="term" value="C:plasma membrane"/>
    <property type="evidence" value="ECO:0007669"/>
    <property type="project" value="UniProtKB-SubCell"/>
</dbReference>
<dbReference type="AlphaFoldDB" id="A0A0W0X1C2"/>
<dbReference type="PANTHER" id="PTHR30012">
    <property type="entry name" value="GENERAL SECRETION PATHWAY PROTEIN"/>
    <property type="match status" value="1"/>
</dbReference>
<feature type="domain" description="Type II secretion system protein GspF" evidence="9">
    <location>
        <begin position="277"/>
        <end position="399"/>
    </location>
</feature>
<keyword evidence="3" id="KW-1003">Cell membrane</keyword>
<dbReference type="EMBL" id="LNYP01000028">
    <property type="protein sequence ID" value="KTD38380.1"/>
    <property type="molecule type" value="Genomic_DNA"/>
</dbReference>
<keyword evidence="4" id="KW-0997">Cell inner membrane</keyword>
<dbReference type="InterPro" id="IPR018076">
    <property type="entry name" value="T2SS_GspF_dom"/>
</dbReference>
<name>A0A0W0X1C2_9GAMM</name>
<comment type="subcellular location">
    <subcellularLocation>
        <location evidence="1">Cell inner membrane</location>
        <topology evidence="1">Multi-pass membrane protein</topology>
    </subcellularLocation>
</comment>
<dbReference type="GO" id="GO:0015628">
    <property type="term" value="P:protein secretion by the type II secretion system"/>
    <property type="evidence" value="ECO:0007669"/>
    <property type="project" value="TreeGrafter"/>
</dbReference>
<organism evidence="10 11">
    <name type="scientific">Legionella oakridgensis</name>
    <dbReference type="NCBI Taxonomy" id="29423"/>
    <lineage>
        <taxon>Bacteria</taxon>
        <taxon>Pseudomonadati</taxon>
        <taxon>Pseudomonadota</taxon>
        <taxon>Gammaproteobacteria</taxon>
        <taxon>Legionellales</taxon>
        <taxon>Legionellaceae</taxon>
        <taxon>Legionella</taxon>
    </lineage>
</organism>
<comment type="similarity">
    <text evidence="2">Belongs to the GSP F family.</text>
</comment>
<dbReference type="Proteomes" id="UP000054858">
    <property type="component" value="Unassembled WGS sequence"/>
</dbReference>
<gene>
    <name evidence="10" type="primary">pilC_1</name>
    <name evidence="10" type="ORF">Loak_1325</name>
</gene>
<evidence type="ECO:0000313" key="11">
    <source>
        <dbReference type="Proteomes" id="UP000054858"/>
    </source>
</evidence>
<proteinExistence type="inferred from homology"/>
<evidence type="ECO:0000259" key="9">
    <source>
        <dbReference type="Pfam" id="PF00482"/>
    </source>
</evidence>
<protein>
    <submittedName>
        <fullName evidence="10">Pilus assembly protein PilC</fullName>
    </submittedName>
</protein>
<accession>A0A0W0X1C2</accession>
<dbReference type="PATRIC" id="fig|29423.5.peg.1387"/>
<keyword evidence="7 8" id="KW-0472">Membrane</keyword>
<evidence type="ECO:0000256" key="3">
    <source>
        <dbReference type="ARBA" id="ARBA00022475"/>
    </source>
</evidence>
<evidence type="ECO:0000256" key="4">
    <source>
        <dbReference type="ARBA" id="ARBA00022519"/>
    </source>
</evidence>
<feature type="domain" description="Type II secretion system protein GspF" evidence="9">
    <location>
        <begin position="74"/>
        <end position="197"/>
    </location>
</feature>
<comment type="caution">
    <text evidence="10">The sequence shown here is derived from an EMBL/GenBank/DDBJ whole genome shotgun (WGS) entry which is preliminary data.</text>
</comment>
<feature type="transmembrane region" description="Helical" evidence="8">
    <location>
        <begin position="227"/>
        <end position="246"/>
    </location>
</feature>
<evidence type="ECO:0000256" key="5">
    <source>
        <dbReference type="ARBA" id="ARBA00022692"/>
    </source>
</evidence>
<keyword evidence="6 8" id="KW-1133">Transmembrane helix</keyword>
<dbReference type="InterPro" id="IPR042094">
    <property type="entry name" value="T2SS_GspF_sf"/>
</dbReference>
<evidence type="ECO:0000256" key="1">
    <source>
        <dbReference type="ARBA" id="ARBA00004429"/>
    </source>
</evidence>